<dbReference type="InterPro" id="IPR001943">
    <property type="entry name" value="UVR_dom"/>
</dbReference>
<keyword evidence="1" id="KW-0228">DNA excision</keyword>
<proteinExistence type="predicted"/>
<dbReference type="RefSeq" id="WP_183447093.1">
    <property type="nucleotide sequence ID" value="NZ_JACHWB010000001.1"/>
</dbReference>
<protein>
    <recommendedName>
        <fullName evidence="3">UVR domain-containing protein</fullName>
    </recommendedName>
</protein>
<keyword evidence="2" id="KW-0267">Excision nuclease</keyword>
<evidence type="ECO:0000256" key="1">
    <source>
        <dbReference type="ARBA" id="ARBA00022769"/>
    </source>
</evidence>
<feature type="domain" description="UVR" evidence="3">
    <location>
        <begin position="278"/>
        <end position="303"/>
    </location>
</feature>
<keyword evidence="2" id="KW-0234">DNA repair</keyword>
<evidence type="ECO:0000259" key="3">
    <source>
        <dbReference type="Pfam" id="PF02151"/>
    </source>
</evidence>
<dbReference type="EMBL" id="JACHWB010000001">
    <property type="protein sequence ID" value="MBB3017629.1"/>
    <property type="molecule type" value="Genomic_DNA"/>
</dbReference>
<name>A0A7W4YVW8_9HYPH</name>
<dbReference type="Pfam" id="PF02151">
    <property type="entry name" value="UVR"/>
    <property type="match status" value="1"/>
</dbReference>
<dbReference type="GO" id="GO:0006281">
    <property type="term" value="P:DNA repair"/>
    <property type="evidence" value="ECO:0007669"/>
    <property type="project" value="UniProtKB-KW"/>
</dbReference>
<dbReference type="Proteomes" id="UP000532010">
    <property type="component" value="Unassembled WGS sequence"/>
</dbReference>
<evidence type="ECO:0000313" key="4">
    <source>
        <dbReference type="EMBL" id="MBB3017629.1"/>
    </source>
</evidence>
<comment type="caution">
    <text evidence="4">The sequence shown here is derived from an EMBL/GenBank/DDBJ whole genome shotgun (WGS) entry which is preliminary data.</text>
</comment>
<evidence type="ECO:0000256" key="2">
    <source>
        <dbReference type="ARBA" id="ARBA00022881"/>
    </source>
</evidence>
<sequence>MPQINRQGTVRFGDAALYISEEGLGGSWEERTAWGKKFKREVFARIIQQLNRIGWTVGPWDEADQYKIIANNHRTCSKGEHLHALLDLSGRCIRLEMWQSANTPTRPDHKGRYESNKEAVAPYLLRLEMERTRRRIRDYLCNVFIGYTFEEQSPGRGSRRRGLKPPTAMEYLNGCYSESWHFKGDWQAYRDANSSPGLSSCFNSNRKSADGKLLEHGQPVYFFDRKGRAQTGIAHYNINNMWWVVSGKYAVTNEASFELYVDNPGDLRCKRNKSLRRKRLESELNAAVARMDYRRAEVLRDLIWPPGEPVFCLWHTEHKLYHCAGFSGYAAEQMDAGKFTRAELQGWAKAPNQIVALGKRPD</sequence>
<keyword evidence="5" id="KW-1185">Reference proteome</keyword>
<accession>A0A7W4YVW8</accession>
<evidence type="ECO:0000313" key="5">
    <source>
        <dbReference type="Proteomes" id="UP000532010"/>
    </source>
</evidence>
<organism evidence="4 5">
    <name type="scientific">Microvirga lupini</name>
    <dbReference type="NCBI Taxonomy" id="420324"/>
    <lineage>
        <taxon>Bacteria</taxon>
        <taxon>Pseudomonadati</taxon>
        <taxon>Pseudomonadota</taxon>
        <taxon>Alphaproteobacteria</taxon>
        <taxon>Hyphomicrobiales</taxon>
        <taxon>Methylobacteriaceae</taxon>
        <taxon>Microvirga</taxon>
    </lineage>
</organism>
<reference evidence="4 5" key="1">
    <citation type="submission" date="2020-08" db="EMBL/GenBank/DDBJ databases">
        <title>The Agave Microbiome: Exploring the role of microbial communities in plant adaptations to desert environments.</title>
        <authorList>
            <person name="Partida-Martinez L.P."/>
        </authorList>
    </citation>
    <scope>NUCLEOTIDE SEQUENCE [LARGE SCALE GENOMIC DNA]</scope>
    <source>
        <strain evidence="4 5">AT3.9</strain>
    </source>
</reference>
<gene>
    <name evidence="4" type="ORF">FHR70_000669</name>
</gene>
<keyword evidence="2" id="KW-0227">DNA damage</keyword>
<dbReference type="GO" id="GO:0004518">
    <property type="term" value="F:nuclease activity"/>
    <property type="evidence" value="ECO:0007669"/>
    <property type="project" value="UniProtKB-KW"/>
</dbReference>
<dbReference type="AlphaFoldDB" id="A0A7W4YVW8"/>